<dbReference type="PANTHER" id="PTHR17609">
    <property type="entry name" value="HMG DOMAIN-CONTAINING PROTEIN 3"/>
    <property type="match status" value="1"/>
</dbReference>
<protein>
    <submittedName>
        <fullName evidence="1">High mobility group</fullName>
    </submittedName>
</protein>
<dbReference type="EMBL" id="MU825878">
    <property type="protein sequence ID" value="KAJ7385984.1"/>
    <property type="molecule type" value="Genomic_DNA"/>
</dbReference>
<evidence type="ECO:0000313" key="1">
    <source>
        <dbReference type="EMBL" id="KAJ7385984.1"/>
    </source>
</evidence>
<dbReference type="Proteomes" id="UP001163046">
    <property type="component" value="Unassembled WGS sequence"/>
</dbReference>
<comment type="caution">
    <text evidence="1">The sequence shown here is derived from an EMBL/GenBank/DDBJ whole genome shotgun (WGS) entry which is preliminary data.</text>
</comment>
<proteinExistence type="predicted"/>
<accession>A0A9W9ZRS9</accession>
<keyword evidence="2" id="KW-1185">Reference proteome</keyword>
<dbReference type="PANTHER" id="PTHR17609:SF3">
    <property type="entry name" value="SAP DOMAIN-CONTAINING PROTEIN"/>
    <property type="match status" value="1"/>
</dbReference>
<sequence length="354" mass="39252">MSKRGQGSCPQCKLTYYNRSKPEKCSSCSYHLGGSYEPRQKSAKVIPVCVKLFSHGDCTFYSYRTVRTHRCLFIIEGNSAQCLQVKCKLAKSTFNNSHIQGNMFSCEHIAKIKEAVAPLSHHSLNGELIQLYKCDDATRVSLLAIMNSVAMPHFIRLTEELFVVYGVPTSSNPVGYCHMSLKDDRLICSSTDCKGYVSATHQEKNKKISNSSVGEILLQFKLQGNAPSISFDLGLFNISDKLLVSLDILLELREYFKRGVPLTVAIESKLSVLVLKSKEPVPALDYITDLLYNGFYCFEILTDRSLDDQICGICGITGEIYLGDGNQKNCCSRGEISYDPDNSGIAGWSSTFAG</sequence>
<dbReference type="AlphaFoldDB" id="A0A9W9ZRS9"/>
<evidence type="ECO:0000313" key="2">
    <source>
        <dbReference type="Proteomes" id="UP001163046"/>
    </source>
</evidence>
<organism evidence="1 2">
    <name type="scientific">Desmophyllum pertusum</name>
    <dbReference type="NCBI Taxonomy" id="174260"/>
    <lineage>
        <taxon>Eukaryota</taxon>
        <taxon>Metazoa</taxon>
        <taxon>Cnidaria</taxon>
        <taxon>Anthozoa</taxon>
        <taxon>Hexacorallia</taxon>
        <taxon>Scleractinia</taxon>
        <taxon>Caryophylliina</taxon>
        <taxon>Caryophylliidae</taxon>
        <taxon>Desmophyllum</taxon>
    </lineage>
</organism>
<reference evidence="1" key="1">
    <citation type="submission" date="2023-01" db="EMBL/GenBank/DDBJ databases">
        <title>Genome assembly of the deep-sea coral Lophelia pertusa.</title>
        <authorList>
            <person name="Herrera S."/>
            <person name="Cordes E."/>
        </authorList>
    </citation>
    <scope>NUCLEOTIDE SEQUENCE</scope>
    <source>
        <strain evidence="1">USNM1676648</strain>
        <tissue evidence="1">Polyp</tissue>
    </source>
</reference>
<dbReference type="InterPro" id="IPR039598">
    <property type="entry name" value="HMGXB3"/>
</dbReference>
<dbReference type="OrthoDB" id="5988265at2759"/>
<gene>
    <name evidence="1" type="primary">HMGXB3_4</name>
    <name evidence="1" type="ORF">OS493_012317</name>
</gene>
<name>A0A9W9ZRS9_9CNID</name>